<protein>
    <submittedName>
        <fullName evidence="14">Allene oxide synthase-lipoxygenase protein</fullName>
    </submittedName>
</protein>
<dbReference type="InterPro" id="IPR020835">
    <property type="entry name" value="Catalase_sf"/>
</dbReference>
<feature type="binding site" evidence="9">
    <location>
        <position position="698"/>
    </location>
    <ligand>
        <name>Fe cation</name>
        <dbReference type="ChEBI" id="CHEBI:24875"/>
        <note>catalytic</note>
    </ligand>
</feature>
<keyword evidence="8" id="KW-0443">Lipid metabolism</keyword>
<dbReference type="InterPro" id="IPR036226">
    <property type="entry name" value="LipOase_C_sf"/>
</dbReference>
<feature type="binding site" evidence="10">
    <location>
        <position position="347"/>
    </location>
    <ligand>
        <name>Ca(2+)</name>
        <dbReference type="ChEBI" id="CHEBI:29108"/>
        <label>1</label>
    </ligand>
</feature>
<keyword evidence="15" id="KW-1185">Reference proteome</keyword>
<dbReference type="PANTHER" id="PTHR11771">
    <property type="entry name" value="LIPOXYGENASE"/>
    <property type="match status" value="1"/>
</dbReference>
<evidence type="ECO:0000256" key="11">
    <source>
        <dbReference type="PROSITE-ProRule" id="PRU00152"/>
    </source>
</evidence>
<sequence>MEWKNLGYEIYEEIKGKDDFVKKMKEADTIPPRGILDDAVLYIEKEKIKFAFGAAALLTSKRPTHSVGIGAQGIAKIVADPKFPECEFFTPGRSYPVSLRHATLKSIDDAGLNFLGAAIRFADSDTASPMDILILAANIEGLRRAPESFYGQRYYSEIIMDFKAFDGVKRYVRFRLIPADGTPETGLLSEEDQRNVWDQKRLPSETRDKAYLKEEFRKRLQGGPLKYKLQLTLHLPQLDDPVDILNVARYWDEATHPWLDVADVTMVVLLSPDATEKMCFNPGNLAPCLELLPARSIHHSNCVAHIRKEVYERTQKLRALRKGSNVVPDKSAIYSISVETGKKRKAGTNARIFISLTGTQGKTGMINLSSWRNDFESGHKDKYVVQAMDVGEVVIISLHIDECFGISNPDWQTKMGLGIYIFDIRDDEKLPFYLYAAFLPFESQPEIIRIQRVYELEQRQEEYLWGRPPSGIVDLPGFIQAPTHDDLPKDSQFTAEAMSSFHQGAWQGILNLGLAYIFTLFNSWENLNSFKKLFTGIISEPKLSCGDLWMEDRMFGYQFLNGCNPCVIKRCDKLPSNFPVTHDLVKNSLDRPSMTLDEEIKAGHVYMVDSKELEGIKRAGSHGRSKHISHAADPLCLFYVRSSGDLVPIAIQLFQQPSDTNPIWTPSDSKYDWMLAKMWFRNADHQIHQMNTHLLKTHLIIEAFAVASWRQLPSVHPVFQFLFPHLRSIMAINTIGRERLIAKGGIVDKTLSVGGGGHIQLIEKTYKNFKFEMLSFPDMLKTRGVEDAEKLPNYYYRDDGLRLWNAISEFIGELVDIFYHKDDDVSRDHELQSWVKDIRENGLPTREGDEDHGFPANIQSRKQLVHVLSCVVFTCTCQHAAVNFSQMDVTAFVPNVPTVMRLPPPTRKNEANMKMIMDTLPSKYQAGWHIATMYALTRIAEDERFIGDYSESLLTGESVQDVISRFQSSLKKISDSIKQRNATLEFPYEYLLPEKIPNSIGI</sequence>
<comment type="pathway">
    <text evidence="2">Lipid metabolism.</text>
</comment>
<dbReference type="GO" id="GO:0034440">
    <property type="term" value="P:lipid oxidation"/>
    <property type="evidence" value="ECO:0007669"/>
    <property type="project" value="InterPro"/>
</dbReference>
<dbReference type="Pfam" id="PF00305">
    <property type="entry name" value="Lipoxygenase"/>
    <property type="match status" value="1"/>
</dbReference>
<evidence type="ECO:0000256" key="5">
    <source>
        <dbReference type="ARBA" id="ARBA00022964"/>
    </source>
</evidence>
<feature type="binding site" evidence="9">
    <location>
        <position position="693"/>
    </location>
    <ligand>
        <name>Fe cation</name>
        <dbReference type="ChEBI" id="CHEBI:24875"/>
        <note>catalytic</note>
    </ligand>
</feature>
<dbReference type="SUPFAM" id="SSF49723">
    <property type="entry name" value="Lipase/lipooxygenase domain (PLAT/LH2 domain)"/>
    <property type="match status" value="1"/>
</dbReference>
<name>A0AAD9PW18_ACRCE</name>
<comment type="subcellular location">
    <subcellularLocation>
        <location evidence="1">Cytoplasm</location>
    </subcellularLocation>
</comment>
<evidence type="ECO:0000256" key="7">
    <source>
        <dbReference type="ARBA" id="ARBA00023004"/>
    </source>
</evidence>
<dbReference type="PROSITE" id="PS00081">
    <property type="entry name" value="LIPOXYGENASE_2"/>
    <property type="match status" value="1"/>
</dbReference>
<dbReference type="AlphaFoldDB" id="A0AAD9PW18"/>
<feature type="binding site" evidence="9">
    <location>
        <position position="1002"/>
    </location>
    <ligand>
        <name>Fe cation</name>
        <dbReference type="ChEBI" id="CHEBI:24875"/>
        <note>catalytic</note>
    </ligand>
</feature>
<accession>A0AAD9PW18</accession>
<dbReference type="InterPro" id="IPR001885">
    <property type="entry name" value="LipOase_mml"/>
</dbReference>
<dbReference type="SUPFAM" id="SSF48484">
    <property type="entry name" value="Lipoxigenase"/>
    <property type="match status" value="1"/>
</dbReference>
<dbReference type="InterPro" id="IPR020834">
    <property type="entry name" value="LipOase_CS"/>
</dbReference>
<dbReference type="Proteomes" id="UP001249851">
    <property type="component" value="Unassembled WGS sequence"/>
</dbReference>
<dbReference type="InterPro" id="IPR001024">
    <property type="entry name" value="PLAT/LH2_dom"/>
</dbReference>
<comment type="caution">
    <text evidence="14">The sequence shown here is derived from an EMBL/GenBank/DDBJ whole genome shotgun (WGS) entry which is preliminary data.</text>
</comment>
<reference evidence="14" key="1">
    <citation type="journal article" date="2023" name="G3 (Bethesda)">
        <title>Whole genome assembly and annotation of the endangered Caribbean coral Acropora cervicornis.</title>
        <authorList>
            <person name="Selwyn J.D."/>
            <person name="Vollmer S.V."/>
        </authorList>
    </citation>
    <scope>NUCLEOTIDE SEQUENCE</scope>
    <source>
        <strain evidence="14">K2</strain>
    </source>
</reference>
<keyword evidence="6" id="KW-0560">Oxidoreductase</keyword>
<dbReference type="InterPro" id="IPR036392">
    <property type="entry name" value="PLAT/LH2_dom_sf"/>
</dbReference>
<dbReference type="SUPFAM" id="SSF56634">
    <property type="entry name" value="Heme-dependent catalase-like"/>
    <property type="match status" value="1"/>
</dbReference>
<feature type="binding site" evidence="9">
    <location>
        <position position="879"/>
    </location>
    <ligand>
        <name>Fe cation</name>
        <dbReference type="ChEBI" id="CHEBI:24875"/>
        <note>catalytic</note>
    </ligand>
</feature>
<proteinExistence type="predicted"/>
<evidence type="ECO:0000259" key="13">
    <source>
        <dbReference type="PROSITE" id="PS51393"/>
    </source>
</evidence>
<evidence type="ECO:0000256" key="3">
    <source>
        <dbReference type="ARBA" id="ARBA00022490"/>
    </source>
</evidence>
<evidence type="ECO:0000256" key="8">
    <source>
        <dbReference type="ARBA" id="ARBA00023098"/>
    </source>
</evidence>
<dbReference type="EMBL" id="JARQWQ010000122">
    <property type="protein sequence ID" value="KAK2549700.1"/>
    <property type="molecule type" value="Genomic_DNA"/>
</dbReference>
<evidence type="ECO:0000256" key="2">
    <source>
        <dbReference type="ARBA" id="ARBA00005189"/>
    </source>
</evidence>
<keyword evidence="5" id="KW-0223">Dioxygenase</keyword>
<evidence type="ECO:0000256" key="10">
    <source>
        <dbReference type="PIRSR" id="PIRSR601885-2"/>
    </source>
</evidence>
<dbReference type="Gene3D" id="1.20.245.10">
    <property type="entry name" value="Lipoxygenase-1, Domain 5"/>
    <property type="match status" value="1"/>
</dbReference>
<evidence type="ECO:0000256" key="1">
    <source>
        <dbReference type="ARBA" id="ARBA00004496"/>
    </source>
</evidence>
<gene>
    <name evidence="14" type="ORF">P5673_029828</name>
</gene>
<comment type="cofactor">
    <cofactor evidence="9">
        <name>Fe cation</name>
        <dbReference type="ChEBI" id="CHEBI:24875"/>
    </cofactor>
    <text evidence="9">Binds 1 Fe cation per subunit.</text>
</comment>
<evidence type="ECO:0000256" key="6">
    <source>
        <dbReference type="ARBA" id="ARBA00023002"/>
    </source>
</evidence>
<dbReference type="PROSITE" id="PS50095">
    <property type="entry name" value="PLAT"/>
    <property type="match status" value="1"/>
</dbReference>
<keyword evidence="4 9" id="KW-0479">Metal-binding</keyword>
<comment type="caution">
    <text evidence="11">Lacks conserved residue(s) required for the propagation of feature annotation.</text>
</comment>
<evidence type="ECO:0000313" key="14">
    <source>
        <dbReference type="EMBL" id="KAK2549700.1"/>
    </source>
</evidence>
<feature type="binding site" evidence="10">
    <location>
        <position position="410"/>
    </location>
    <ligand>
        <name>Ca(2+)</name>
        <dbReference type="ChEBI" id="CHEBI:29108"/>
        <label>1</label>
    </ligand>
</feature>
<dbReference type="InterPro" id="IPR000907">
    <property type="entry name" value="LipOase"/>
</dbReference>
<keyword evidence="7 9" id="KW-0408">Iron</keyword>
<dbReference type="FunFam" id="1.20.245.10:FF:000001">
    <property type="entry name" value="Arachidonate 5-lipoxygenase a"/>
    <property type="match status" value="1"/>
</dbReference>
<dbReference type="Gene3D" id="3.10.450.60">
    <property type="match status" value="1"/>
</dbReference>
<dbReference type="Pfam" id="PF01477">
    <property type="entry name" value="PLAT"/>
    <property type="match status" value="1"/>
</dbReference>
<evidence type="ECO:0000256" key="4">
    <source>
        <dbReference type="ARBA" id="ARBA00022723"/>
    </source>
</evidence>
<dbReference type="PRINTS" id="PR00087">
    <property type="entry name" value="LIPOXYGENASE"/>
</dbReference>
<dbReference type="GO" id="GO:0020037">
    <property type="term" value="F:heme binding"/>
    <property type="evidence" value="ECO:0007669"/>
    <property type="project" value="InterPro"/>
</dbReference>
<dbReference type="PRINTS" id="PR00467">
    <property type="entry name" value="MAMLPOXGNASE"/>
</dbReference>
<evidence type="ECO:0000313" key="15">
    <source>
        <dbReference type="Proteomes" id="UP001249851"/>
    </source>
</evidence>
<dbReference type="PROSITE" id="PS51393">
    <property type="entry name" value="LIPOXYGENASE_3"/>
    <property type="match status" value="1"/>
</dbReference>
<feature type="domain" description="PLAT" evidence="12">
    <location>
        <begin position="332"/>
        <end position="452"/>
    </location>
</feature>
<dbReference type="Gene3D" id="2.40.180.10">
    <property type="entry name" value="Catalase core domain"/>
    <property type="match status" value="2"/>
</dbReference>
<dbReference type="GO" id="GO:0016702">
    <property type="term" value="F:oxidoreductase activity, acting on single donors with incorporation of molecular oxygen, incorporation of two atoms of oxygen"/>
    <property type="evidence" value="ECO:0007669"/>
    <property type="project" value="InterPro"/>
</dbReference>
<dbReference type="GO" id="GO:0005737">
    <property type="term" value="C:cytoplasm"/>
    <property type="evidence" value="ECO:0007669"/>
    <property type="project" value="UniProtKB-SubCell"/>
</dbReference>
<keyword evidence="10" id="KW-0106">Calcium</keyword>
<evidence type="ECO:0000259" key="12">
    <source>
        <dbReference type="PROSITE" id="PS50095"/>
    </source>
</evidence>
<dbReference type="InterPro" id="IPR013819">
    <property type="entry name" value="LipOase_C"/>
</dbReference>
<feature type="domain" description="Lipoxygenase" evidence="13">
    <location>
        <begin position="437"/>
        <end position="1002"/>
    </location>
</feature>
<dbReference type="GO" id="GO:0005506">
    <property type="term" value="F:iron ion binding"/>
    <property type="evidence" value="ECO:0007669"/>
    <property type="project" value="InterPro"/>
</dbReference>
<keyword evidence="3" id="KW-0963">Cytoplasm</keyword>
<reference evidence="14" key="2">
    <citation type="journal article" date="2023" name="Science">
        <title>Genomic signatures of disease resistance in endangered staghorn corals.</title>
        <authorList>
            <person name="Vollmer S.V."/>
            <person name="Selwyn J.D."/>
            <person name="Despard B.A."/>
            <person name="Roesel C.L."/>
        </authorList>
    </citation>
    <scope>NUCLEOTIDE SEQUENCE</scope>
    <source>
        <strain evidence="14">K2</strain>
    </source>
</reference>
<organism evidence="14 15">
    <name type="scientific">Acropora cervicornis</name>
    <name type="common">Staghorn coral</name>
    <dbReference type="NCBI Taxonomy" id="6130"/>
    <lineage>
        <taxon>Eukaryota</taxon>
        <taxon>Metazoa</taxon>
        <taxon>Cnidaria</taxon>
        <taxon>Anthozoa</taxon>
        <taxon>Hexacorallia</taxon>
        <taxon>Scleractinia</taxon>
        <taxon>Astrocoeniina</taxon>
        <taxon>Acroporidae</taxon>
        <taxon>Acropora</taxon>
    </lineage>
</organism>
<evidence type="ECO:0000256" key="9">
    <source>
        <dbReference type="PIRSR" id="PIRSR601885-1"/>
    </source>
</evidence>